<dbReference type="RefSeq" id="WP_269923454.1">
    <property type="nucleotide sequence ID" value="NZ_JAMKBI010000025.1"/>
</dbReference>
<keyword evidence="1" id="KW-0812">Transmembrane</keyword>
<evidence type="ECO:0000313" key="2">
    <source>
        <dbReference type="EMBL" id="MCZ8535492.1"/>
    </source>
</evidence>
<keyword evidence="1" id="KW-1133">Transmembrane helix</keyword>
<feature type="transmembrane region" description="Helical" evidence="1">
    <location>
        <begin position="5"/>
        <end position="22"/>
    </location>
</feature>
<proteinExistence type="predicted"/>
<keyword evidence="1" id="KW-0472">Membrane</keyword>
<evidence type="ECO:0000256" key="1">
    <source>
        <dbReference type="SAM" id="Phobius"/>
    </source>
</evidence>
<reference evidence="2" key="1">
    <citation type="submission" date="2022-05" db="EMBL/GenBank/DDBJ databases">
        <authorList>
            <person name="Colautti A."/>
            <person name="Iacumin L."/>
        </authorList>
    </citation>
    <scope>NUCLEOTIDE SEQUENCE</scope>
    <source>
        <strain evidence="2">DSM 30747</strain>
    </source>
</reference>
<keyword evidence="3" id="KW-1185">Reference proteome</keyword>
<name>A0A9X3LCH3_9BACI</name>
<sequence length="99" mass="11028">MTIEIALLCTVGGFLIGILTFGRNRDKDVRAEATRTAVIETKLDNIGAGITSIQKDFKDNTKVMEEFSKRLTIVEESTKSAHKRIDSVILTPTQMEVTR</sequence>
<comment type="caution">
    <text evidence="2">The sequence shown here is derived from an EMBL/GenBank/DDBJ whole genome shotgun (WGS) entry which is preliminary data.</text>
</comment>
<gene>
    <name evidence="2" type="ORF">M9R61_19525</name>
</gene>
<accession>A0A9X3LCH3</accession>
<evidence type="ECO:0000313" key="3">
    <source>
        <dbReference type="Proteomes" id="UP001152172"/>
    </source>
</evidence>
<protein>
    <submittedName>
        <fullName evidence="2">Uncharacterized protein</fullName>
    </submittedName>
</protein>
<dbReference type="EMBL" id="JAMKBI010000025">
    <property type="protein sequence ID" value="MCZ8535492.1"/>
    <property type="molecule type" value="Genomic_DNA"/>
</dbReference>
<dbReference type="AlphaFoldDB" id="A0A9X3LCH3"/>
<organism evidence="2 3">
    <name type="scientific">Psychrobacillus psychrodurans</name>
    <dbReference type="NCBI Taxonomy" id="126157"/>
    <lineage>
        <taxon>Bacteria</taxon>
        <taxon>Bacillati</taxon>
        <taxon>Bacillota</taxon>
        <taxon>Bacilli</taxon>
        <taxon>Bacillales</taxon>
        <taxon>Bacillaceae</taxon>
        <taxon>Psychrobacillus</taxon>
    </lineage>
</organism>
<dbReference type="Proteomes" id="UP001152172">
    <property type="component" value="Unassembled WGS sequence"/>
</dbReference>